<evidence type="ECO:0000313" key="2">
    <source>
        <dbReference type="EMBL" id="MBC6996835.1"/>
    </source>
</evidence>
<proteinExistence type="predicted"/>
<evidence type="ECO:0000259" key="1">
    <source>
        <dbReference type="Pfam" id="PF01936"/>
    </source>
</evidence>
<evidence type="ECO:0000313" key="3">
    <source>
        <dbReference type="Proteomes" id="UP000650081"/>
    </source>
</evidence>
<dbReference type="InterPro" id="IPR021139">
    <property type="entry name" value="NYN"/>
</dbReference>
<dbReference type="Proteomes" id="UP000650081">
    <property type="component" value="Unassembled WGS sequence"/>
</dbReference>
<dbReference type="GO" id="GO:0004540">
    <property type="term" value="F:RNA nuclease activity"/>
    <property type="evidence" value="ECO:0007669"/>
    <property type="project" value="InterPro"/>
</dbReference>
<feature type="domain" description="NYN" evidence="1">
    <location>
        <begin position="4"/>
        <end position="145"/>
    </location>
</feature>
<dbReference type="EMBL" id="JACSIT010000154">
    <property type="protein sequence ID" value="MBC6996835.1"/>
    <property type="molecule type" value="Genomic_DNA"/>
</dbReference>
<comment type="caution">
    <text evidence="2">The sequence shown here is derived from an EMBL/GenBank/DDBJ whole genome shotgun (WGS) entry which is preliminary data.</text>
</comment>
<organism evidence="2 3">
    <name type="scientific">Neolewinella lacunae</name>
    <dbReference type="NCBI Taxonomy" id="1517758"/>
    <lineage>
        <taxon>Bacteria</taxon>
        <taxon>Pseudomonadati</taxon>
        <taxon>Bacteroidota</taxon>
        <taxon>Saprospiria</taxon>
        <taxon>Saprospirales</taxon>
        <taxon>Lewinellaceae</taxon>
        <taxon>Neolewinella</taxon>
    </lineage>
</organism>
<accession>A0A923T9L1</accession>
<reference evidence="2" key="1">
    <citation type="submission" date="2020-08" db="EMBL/GenBank/DDBJ databases">
        <title>Lewinella bacteria from marine environments.</title>
        <authorList>
            <person name="Zhong Y."/>
        </authorList>
    </citation>
    <scope>NUCLEOTIDE SEQUENCE</scope>
    <source>
        <strain evidence="2">KCTC 42187</strain>
    </source>
</reference>
<dbReference type="AlphaFoldDB" id="A0A923T9L1"/>
<protein>
    <submittedName>
        <fullName evidence="2">NYN domain-containing protein</fullName>
    </submittedName>
</protein>
<gene>
    <name evidence="2" type="ORF">H9S92_21860</name>
</gene>
<sequence length="420" mass="48205">MDLRIAILWDFEPLHDAVMALEYGKYWYRNMGEGDQPEVVDVRGLLEHATTKGTVVSNLAFANWQWMRSYAPTFRQHGIRLVQLFPEGRTNQNRAVMEMEGEIKTLASRDDIDAVLVIGGDARYPSLEQLAAAAGKKLLGIGTRSLQEDPEKEKAHHDFAYYDAVGRPLQGSFATFKSVEESHSVLIQTMLTLTSQYGEEWIQQVRIKPAMAKIDSTFQEKDYGYPTFGTYLSDQTTVLERRHFRDEQEPEYRLRPDLELTDQQAKNLQRATNDNDLSPYYLRIAAQQGVRMPRPDMMWIGIDIYASFLEDGNSFASFAELDDECLEQLVKDIPSATLTDAKKIRQVLFKCYIFRPSEDGSIGFHEGVQTLEDIENRYFNLMLARIGNNIREPLDFYALSRALTDSEDSADRLSRLYKEL</sequence>
<name>A0A923T9L1_9BACT</name>
<keyword evidence="3" id="KW-1185">Reference proteome</keyword>
<dbReference type="Pfam" id="PF01936">
    <property type="entry name" value="NYN"/>
    <property type="match status" value="1"/>
</dbReference>
<dbReference type="RefSeq" id="WP_187468838.1">
    <property type="nucleotide sequence ID" value="NZ_JACSIT010000154.1"/>
</dbReference>